<dbReference type="AlphaFoldDB" id="C0QC05"/>
<feature type="domain" description="TIR" evidence="1">
    <location>
        <begin position="144"/>
        <end position="266"/>
    </location>
</feature>
<dbReference type="PROSITE" id="PS50104">
    <property type="entry name" value="TIR"/>
    <property type="match status" value="1"/>
</dbReference>
<accession>C0QC05</accession>
<dbReference type="eggNOG" id="COG5635">
    <property type="taxonomic scope" value="Bacteria"/>
</dbReference>
<dbReference type="KEGG" id="dat:HRM2_19160"/>
<proteinExistence type="predicted"/>
<dbReference type="Gene3D" id="3.40.50.10140">
    <property type="entry name" value="Toll/interleukin-1 receptor homology (TIR) domain"/>
    <property type="match status" value="1"/>
</dbReference>
<dbReference type="OrthoDB" id="5502728at2"/>
<organism evidence="2 3">
    <name type="scientific">Desulforapulum autotrophicum (strain ATCC 43914 / DSM 3382 / VKM B-1955 / HRM2)</name>
    <name type="common">Desulfobacterium autotrophicum</name>
    <dbReference type="NCBI Taxonomy" id="177437"/>
    <lineage>
        <taxon>Bacteria</taxon>
        <taxon>Pseudomonadati</taxon>
        <taxon>Thermodesulfobacteriota</taxon>
        <taxon>Desulfobacteria</taxon>
        <taxon>Desulfobacterales</taxon>
        <taxon>Desulfobacteraceae</taxon>
        <taxon>Desulforapulum</taxon>
    </lineage>
</organism>
<dbReference type="SMART" id="SM00255">
    <property type="entry name" value="TIR"/>
    <property type="match status" value="1"/>
</dbReference>
<dbReference type="InterPro" id="IPR035897">
    <property type="entry name" value="Toll_tir_struct_dom_sf"/>
</dbReference>
<name>C0QC05_DESAH</name>
<dbReference type="RefSeq" id="WP_015903803.1">
    <property type="nucleotide sequence ID" value="NC_012108.1"/>
</dbReference>
<dbReference type="Pfam" id="PF13676">
    <property type="entry name" value="TIR_2"/>
    <property type="match status" value="1"/>
</dbReference>
<sequence length="392" mass="44088">MEVSLPTDTDGFLSQECPSCNQKFKALFGEGSSEPISFCPYCGYHGQNCWYTDEQVKYVQSVAMSDIVNPELKKMSQELEAHSKGFLKMKLEDELPGKIVHPMEVDDDFDLLYFPCCNETIKASQHEHHFCIICGAEIDMKENALKQVFLSHKGVDKDMVINFKKTLDLLGYSPWLDEDAMPAGTPLERGILQGMKSSCGAVFFITPSFKDEGYLETEINYAIQEWREKKDKFSLITLQFIDVNGDAGVIPDLLKPYVWKTPKTELEALCEIIRALPVLPGIVDWREKINGVVRLSTVKSTATELSIEAKTLLEAAAADDGTIMYNRYLGGEGIEIGSKNLITGKDPRQIALWVGGLEDLQRRRYIKDVGHKGEYFEMTREGYAAADELSET</sequence>
<dbReference type="STRING" id="177437.HRM2_19160"/>
<evidence type="ECO:0000313" key="2">
    <source>
        <dbReference type="EMBL" id="ACN15017.1"/>
    </source>
</evidence>
<evidence type="ECO:0000259" key="1">
    <source>
        <dbReference type="PROSITE" id="PS50104"/>
    </source>
</evidence>
<dbReference type="HOGENOM" id="CLU_703433_0_0_7"/>
<gene>
    <name evidence="2" type="ordered locus">HRM2_19160</name>
</gene>
<dbReference type="Proteomes" id="UP000000442">
    <property type="component" value="Chromosome"/>
</dbReference>
<dbReference type="EMBL" id="CP001087">
    <property type="protein sequence ID" value="ACN15017.1"/>
    <property type="molecule type" value="Genomic_DNA"/>
</dbReference>
<evidence type="ECO:0000313" key="3">
    <source>
        <dbReference type="Proteomes" id="UP000000442"/>
    </source>
</evidence>
<keyword evidence="3" id="KW-1185">Reference proteome</keyword>
<dbReference type="InterPro" id="IPR000157">
    <property type="entry name" value="TIR_dom"/>
</dbReference>
<dbReference type="GO" id="GO:0007165">
    <property type="term" value="P:signal transduction"/>
    <property type="evidence" value="ECO:0007669"/>
    <property type="project" value="InterPro"/>
</dbReference>
<reference evidence="2 3" key="1">
    <citation type="journal article" date="2009" name="Environ. Microbiol.">
        <title>Genome sequence of Desulfobacterium autotrophicum HRM2, a marine sulfate reducer oxidizing organic carbon completely to carbon dioxide.</title>
        <authorList>
            <person name="Strittmatter A.W."/>
            <person name="Liesegang H."/>
            <person name="Rabus R."/>
            <person name="Decker I."/>
            <person name="Amann J."/>
            <person name="Andres S."/>
            <person name="Henne A."/>
            <person name="Fricke W.F."/>
            <person name="Martinez-Arias R."/>
            <person name="Bartels D."/>
            <person name="Goesmann A."/>
            <person name="Krause L."/>
            <person name="Puehler A."/>
            <person name="Klenk H.P."/>
            <person name="Richter M."/>
            <person name="Schuler M."/>
            <person name="Gloeckner F.O."/>
            <person name="Meyerdierks A."/>
            <person name="Gottschalk G."/>
            <person name="Amann R."/>
        </authorList>
    </citation>
    <scope>NUCLEOTIDE SEQUENCE [LARGE SCALE GENOMIC DNA]</scope>
    <source>
        <strain evidence="3">ATCC 43914 / DSM 3382 / HRM2</strain>
    </source>
</reference>
<protein>
    <recommendedName>
        <fullName evidence="1">TIR domain-containing protein</fullName>
    </recommendedName>
</protein>
<dbReference type="SUPFAM" id="SSF52200">
    <property type="entry name" value="Toll/Interleukin receptor TIR domain"/>
    <property type="match status" value="1"/>
</dbReference>